<evidence type="ECO:0000256" key="1">
    <source>
        <dbReference type="SAM" id="SignalP"/>
    </source>
</evidence>
<keyword evidence="1" id="KW-0732">Signal</keyword>
<sequence length="123" mass="14647">MLNCVNLLTIILINLINNVNPIFIIKDALQKQVQLSLLIYHYLSFSLKNAMFPRFKWKQMLLFYVQNTCVDQTYLALEMKTFFNRNQRLKKCTVNNILNGYQIIDNYTVKDQCQINNPFQECQ</sequence>
<gene>
    <name evidence="2" type="ORF">PSON_ATCC_30995.1.T1310001</name>
</gene>
<organism evidence="2 3">
    <name type="scientific">Paramecium sonneborni</name>
    <dbReference type="NCBI Taxonomy" id="65129"/>
    <lineage>
        <taxon>Eukaryota</taxon>
        <taxon>Sar</taxon>
        <taxon>Alveolata</taxon>
        <taxon>Ciliophora</taxon>
        <taxon>Intramacronucleata</taxon>
        <taxon>Oligohymenophorea</taxon>
        <taxon>Peniculida</taxon>
        <taxon>Parameciidae</taxon>
        <taxon>Paramecium</taxon>
    </lineage>
</organism>
<feature type="chain" id="PRO_5035904296" description="Transmembrane protein" evidence="1">
    <location>
        <begin position="22"/>
        <end position="123"/>
    </location>
</feature>
<reference evidence="2" key="1">
    <citation type="submission" date="2021-01" db="EMBL/GenBank/DDBJ databases">
        <authorList>
            <consortium name="Genoscope - CEA"/>
            <person name="William W."/>
        </authorList>
    </citation>
    <scope>NUCLEOTIDE SEQUENCE</scope>
</reference>
<dbReference type="AlphaFoldDB" id="A0A8S1R152"/>
<protein>
    <recommendedName>
        <fullName evidence="4">Transmembrane protein</fullName>
    </recommendedName>
</protein>
<evidence type="ECO:0000313" key="2">
    <source>
        <dbReference type="EMBL" id="CAD8121205.1"/>
    </source>
</evidence>
<dbReference type="EMBL" id="CAJJDN010000131">
    <property type="protein sequence ID" value="CAD8121205.1"/>
    <property type="molecule type" value="Genomic_DNA"/>
</dbReference>
<proteinExistence type="predicted"/>
<comment type="caution">
    <text evidence="2">The sequence shown here is derived from an EMBL/GenBank/DDBJ whole genome shotgun (WGS) entry which is preliminary data.</text>
</comment>
<feature type="signal peptide" evidence="1">
    <location>
        <begin position="1"/>
        <end position="21"/>
    </location>
</feature>
<evidence type="ECO:0008006" key="4">
    <source>
        <dbReference type="Google" id="ProtNLM"/>
    </source>
</evidence>
<evidence type="ECO:0000313" key="3">
    <source>
        <dbReference type="Proteomes" id="UP000692954"/>
    </source>
</evidence>
<dbReference type="Proteomes" id="UP000692954">
    <property type="component" value="Unassembled WGS sequence"/>
</dbReference>
<accession>A0A8S1R152</accession>
<name>A0A8S1R152_9CILI</name>
<keyword evidence="3" id="KW-1185">Reference proteome</keyword>